<feature type="region of interest" description="Disordered" evidence="2">
    <location>
        <begin position="521"/>
        <end position="545"/>
    </location>
</feature>
<feature type="compositionally biased region" description="Low complexity" evidence="2">
    <location>
        <begin position="657"/>
        <end position="673"/>
    </location>
</feature>
<feature type="region of interest" description="Disordered" evidence="2">
    <location>
        <begin position="575"/>
        <end position="602"/>
    </location>
</feature>
<dbReference type="PANTHER" id="PTHR14454:SF11">
    <property type="entry name" value="SERRANO, ISOFORM F"/>
    <property type="match status" value="1"/>
</dbReference>
<dbReference type="EMBL" id="AXCN02000446">
    <property type="status" value="NOT_ANNOTATED_CDS"/>
    <property type="molecule type" value="Genomic_DNA"/>
</dbReference>
<reference evidence="4" key="2">
    <citation type="submission" date="2020-05" db="UniProtKB">
        <authorList>
            <consortium name="EnsemblMetazoa"/>
        </authorList>
    </citation>
    <scope>IDENTIFICATION</scope>
    <source>
        <strain evidence="4">FAR1</strain>
    </source>
</reference>
<keyword evidence="1" id="KW-0597">Phosphoprotein</keyword>
<name>A0A182QCP8_9DIPT</name>
<dbReference type="Pfam" id="PF12736">
    <property type="entry name" value="CABIT"/>
    <property type="match status" value="1"/>
</dbReference>
<feature type="region of interest" description="Disordered" evidence="2">
    <location>
        <begin position="657"/>
        <end position="756"/>
    </location>
</feature>
<keyword evidence="5" id="KW-1185">Reference proteome</keyword>
<dbReference type="EnsemblMetazoa" id="AFAF007533-RA">
    <property type="protein sequence ID" value="AFAF007533-PA"/>
    <property type="gene ID" value="AFAF007533"/>
</dbReference>
<feature type="region of interest" description="Disordered" evidence="2">
    <location>
        <begin position="1"/>
        <end position="38"/>
    </location>
</feature>
<feature type="domain" description="CABIT" evidence="3">
    <location>
        <begin position="217"/>
        <end position="452"/>
    </location>
</feature>
<dbReference type="Proteomes" id="UP000075886">
    <property type="component" value="Unassembled WGS sequence"/>
</dbReference>
<reference evidence="5" key="1">
    <citation type="submission" date="2014-01" db="EMBL/GenBank/DDBJ databases">
        <title>The Genome Sequence of Anopheles farauti FAR1 (V2).</title>
        <authorList>
            <consortium name="The Broad Institute Genomics Platform"/>
            <person name="Neafsey D.E."/>
            <person name="Besansky N."/>
            <person name="Howell P."/>
            <person name="Walton C."/>
            <person name="Young S.K."/>
            <person name="Zeng Q."/>
            <person name="Gargeya S."/>
            <person name="Fitzgerald M."/>
            <person name="Haas B."/>
            <person name="Abouelleil A."/>
            <person name="Allen A.W."/>
            <person name="Alvarado L."/>
            <person name="Arachchi H.M."/>
            <person name="Berlin A.M."/>
            <person name="Chapman S.B."/>
            <person name="Gainer-Dewar J."/>
            <person name="Goldberg J."/>
            <person name="Griggs A."/>
            <person name="Gujja S."/>
            <person name="Hansen M."/>
            <person name="Howarth C."/>
            <person name="Imamovic A."/>
            <person name="Ireland A."/>
            <person name="Larimer J."/>
            <person name="McCowan C."/>
            <person name="Murphy C."/>
            <person name="Pearson M."/>
            <person name="Poon T.W."/>
            <person name="Priest M."/>
            <person name="Roberts A."/>
            <person name="Saif S."/>
            <person name="Shea T."/>
            <person name="Sisk P."/>
            <person name="Sykes S."/>
            <person name="Wortman J."/>
            <person name="Nusbaum C."/>
            <person name="Birren B."/>
        </authorList>
    </citation>
    <scope>NUCLEOTIDE SEQUENCE [LARGE SCALE GENOMIC DNA]</scope>
    <source>
        <strain evidence="5">FAR1</strain>
    </source>
</reference>
<dbReference type="VEuPathDB" id="VectorBase:AFAF007533"/>
<feature type="compositionally biased region" description="Basic residues" evidence="2">
    <location>
        <begin position="674"/>
        <end position="696"/>
    </location>
</feature>
<organism evidence="4 5">
    <name type="scientific">Anopheles farauti</name>
    <dbReference type="NCBI Taxonomy" id="69004"/>
    <lineage>
        <taxon>Eukaryota</taxon>
        <taxon>Metazoa</taxon>
        <taxon>Ecdysozoa</taxon>
        <taxon>Arthropoda</taxon>
        <taxon>Hexapoda</taxon>
        <taxon>Insecta</taxon>
        <taxon>Pterygota</taxon>
        <taxon>Neoptera</taxon>
        <taxon>Endopterygota</taxon>
        <taxon>Diptera</taxon>
        <taxon>Nematocera</taxon>
        <taxon>Culicoidea</taxon>
        <taxon>Culicidae</taxon>
        <taxon>Anophelinae</taxon>
        <taxon>Anopheles</taxon>
    </lineage>
</organism>
<feature type="compositionally biased region" description="Low complexity" evidence="2">
    <location>
        <begin position="707"/>
        <end position="722"/>
    </location>
</feature>
<evidence type="ECO:0000256" key="2">
    <source>
        <dbReference type="SAM" id="MobiDB-lite"/>
    </source>
</evidence>
<sequence length="954" mass="102105">MPVGGRSTVDETTLAATTTTTTTSAADDSGGERGPRTVPVKTALTGSNIILHRRHRRGPSPSTKSVENVIDPTADGRTSIGQQIANYFLRIRRSRSSHVVTTDTGSGSRNRTNSSSAHRPNSTCGPLSTSASCSFGDGHDQAGSGDDHDDADDGRDAADDDDGRRGLRQSSSSVAVSNATAAAANMAATDGQIILAASRFAPDTPPAYLRDFAKSELPAVGKIVKGQYYSLGVPTLSNPSLQSTALFLNAGRKYQILAQPVKIKEGRKNTNVGPKVLIPETYPGYFELLSEDGRSTRCIESVLELSRRRNFRVLVRETVRCNHNSKSLHAGEILTTISDNGKYLQCRTSKDELVSLPLEAKAKFSPIAKEDSISGVHTVRNLLQKRMPVTVRLVHGAAPKGLKQPFVPELRLLGCVEVDRIFALPLQKDMDLVSVPLNAKIKIQRAKNMEQLDHFIEYSRFLDKAHRLLVDARDRLQIIDLKLTDKEKKDSAKAVAAAHKTMASTLSGLTANGYVLKKSSSCDSNRYSPEVAATGSGGGGSQNGSIADEYDEIDQIYDYVRGLAPLPKNLYKFEAIEPPPPATTSGGGGSSPTTGATTPLSNTLGLGLGLGLGPATHQHSLKTVENMKTAQSNALNNNNHYDTSNNNYCNIIKYSNQTQQQPQQLQQQSQLHHGGSHHHHHHAHHHHGHPGGHHHTASNSLESTSKHASAALNAINNNNSSNSHHHHHHHSSTVEHKPIPPPIETIPGKKLPEKRQRPTLPKLYFKSNIGLHQKSPTPGATAISPMSNGGASGGGAGNAGGGGGGGGGVVHHPPIAITPKEIAVEPQSPLFHIRYKSLSSLQLAAATPPQDAHPAGTPISPSPKGQDKNHLLSKSASAAGPGGGREGTLDSSRSGGRTSGDSGKLPEKKSRRLSRPRSLSNLVWDLRPHKSSTEKTKKKLYLHQFDRQQGTLYL</sequence>
<evidence type="ECO:0000259" key="3">
    <source>
        <dbReference type="Pfam" id="PF12736"/>
    </source>
</evidence>
<accession>A0A182QCP8</accession>
<dbReference type="InterPro" id="IPR052281">
    <property type="entry name" value="GAREM"/>
</dbReference>
<feature type="compositionally biased region" description="Basic and acidic residues" evidence="2">
    <location>
        <begin position="926"/>
        <end position="935"/>
    </location>
</feature>
<feature type="region of interest" description="Disordered" evidence="2">
    <location>
        <begin position="96"/>
        <end position="175"/>
    </location>
</feature>
<protein>
    <recommendedName>
        <fullName evidence="3">CABIT domain-containing protein</fullName>
    </recommendedName>
</protein>
<dbReference type="STRING" id="69004.A0A182QCP8"/>
<dbReference type="InterPro" id="IPR025946">
    <property type="entry name" value="CABIT_dom"/>
</dbReference>
<evidence type="ECO:0000256" key="1">
    <source>
        <dbReference type="ARBA" id="ARBA00022553"/>
    </source>
</evidence>
<evidence type="ECO:0000313" key="4">
    <source>
        <dbReference type="EnsemblMetazoa" id="AFAF007533-PA"/>
    </source>
</evidence>
<feature type="compositionally biased region" description="Low complexity" evidence="2">
    <location>
        <begin position="104"/>
        <end position="116"/>
    </location>
</feature>
<feature type="region of interest" description="Disordered" evidence="2">
    <location>
        <begin position="770"/>
        <end position="813"/>
    </location>
</feature>
<feature type="region of interest" description="Disordered" evidence="2">
    <location>
        <begin position="53"/>
        <end position="77"/>
    </location>
</feature>
<proteinExistence type="predicted"/>
<feature type="compositionally biased region" description="Low complexity" evidence="2">
    <location>
        <begin position="889"/>
        <end position="903"/>
    </location>
</feature>
<feature type="compositionally biased region" description="Polar residues" evidence="2">
    <location>
        <begin position="117"/>
        <end position="133"/>
    </location>
</feature>
<dbReference type="PANTHER" id="PTHR14454">
    <property type="entry name" value="GRB2-ASSOCIATED AND REGULATOR OF MAPK PROTEIN FAMILY MEMBER"/>
    <property type="match status" value="1"/>
</dbReference>
<feature type="compositionally biased region" description="Basic and acidic residues" evidence="2">
    <location>
        <begin position="154"/>
        <end position="165"/>
    </location>
</feature>
<feature type="compositionally biased region" description="Gly residues" evidence="2">
    <location>
        <begin position="790"/>
        <end position="809"/>
    </location>
</feature>
<feature type="region of interest" description="Disordered" evidence="2">
    <location>
        <begin position="844"/>
        <end position="936"/>
    </location>
</feature>
<feature type="compositionally biased region" description="Low complexity" evidence="2">
    <location>
        <begin position="12"/>
        <end position="26"/>
    </location>
</feature>
<evidence type="ECO:0000313" key="5">
    <source>
        <dbReference type="Proteomes" id="UP000075886"/>
    </source>
</evidence>
<dbReference type="AlphaFoldDB" id="A0A182QCP8"/>